<protein>
    <submittedName>
        <fullName evidence="2">DUF1365 domain-containing protein</fullName>
    </submittedName>
</protein>
<accession>A0A4V2JEC1</accession>
<proteinExistence type="predicted"/>
<dbReference type="InterPro" id="IPR010775">
    <property type="entry name" value="DUF1365"/>
</dbReference>
<evidence type="ECO:0000313" key="3">
    <source>
        <dbReference type="Proteomes" id="UP000291613"/>
    </source>
</evidence>
<evidence type="ECO:0000313" key="2">
    <source>
        <dbReference type="EMBL" id="TBN54566.1"/>
    </source>
</evidence>
<dbReference type="AlphaFoldDB" id="A0A4V2JEC1"/>
<dbReference type="Proteomes" id="UP000291613">
    <property type="component" value="Unassembled WGS sequence"/>
</dbReference>
<evidence type="ECO:0000256" key="1">
    <source>
        <dbReference type="SAM" id="MobiDB-lite"/>
    </source>
</evidence>
<gene>
    <name evidence="2" type="ORF">EYR15_04960</name>
</gene>
<organism evidence="2 3">
    <name type="scientific">Hansschlegelia quercus</name>
    <dbReference type="NCBI Taxonomy" id="2528245"/>
    <lineage>
        <taxon>Bacteria</taxon>
        <taxon>Pseudomonadati</taxon>
        <taxon>Pseudomonadota</taxon>
        <taxon>Alphaproteobacteria</taxon>
        <taxon>Hyphomicrobiales</taxon>
        <taxon>Methylopilaceae</taxon>
        <taxon>Hansschlegelia</taxon>
    </lineage>
</organism>
<feature type="region of interest" description="Disordered" evidence="1">
    <location>
        <begin position="238"/>
        <end position="259"/>
    </location>
</feature>
<dbReference type="OrthoDB" id="9778801at2"/>
<sequence length="259" mass="28843">MVRHSRLKPKRHRFAYKVFSLLIDVDRLEEAGGLSRLFSVGRFNLTSFRESDHGPGDGSPLGAYVRTLLARESVDLAGGRVLLLCYPRILGYVFNPLSVYWCYGADGVLKALVYEVTNTFRERHSYVAPVLEDDRVGGSIAQQRDKLLYVSPFIAMGMRYAFRLAPPDERVRISILESDAEGPLLLASFRGDRRALTDGALLRVCGELPFMTLKVTAAIHWEALRLWLKGVRLADHPSPPADPTSADAPGLFSHRKSGS</sequence>
<dbReference type="EMBL" id="SIUB01000002">
    <property type="protein sequence ID" value="TBN54566.1"/>
    <property type="molecule type" value="Genomic_DNA"/>
</dbReference>
<keyword evidence="3" id="KW-1185">Reference proteome</keyword>
<dbReference type="PANTHER" id="PTHR33973:SF4">
    <property type="entry name" value="OS07G0153300 PROTEIN"/>
    <property type="match status" value="1"/>
</dbReference>
<name>A0A4V2JEC1_9HYPH</name>
<reference evidence="2 3" key="1">
    <citation type="submission" date="2019-02" db="EMBL/GenBank/DDBJ databases">
        <title>Hansschlegelia quercus sp. nov., a novel methylotrophic bacterium from buds of oak (Quercus robur L.).</title>
        <authorList>
            <person name="Agafonova N.V."/>
            <person name="Kaparullina E.N."/>
            <person name="Grouzdev D.S."/>
            <person name="Doronina N.V."/>
        </authorList>
    </citation>
    <scope>NUCLEOTIDE SEQUENCE [LARGE SCALE GENOMIC DNA]</scope>
    <source>
        <strain evidence="2 3">Dub</strain>
    </source>
</reference>
<comment type="caution">
    <text evidence="2">The sequence shown here is derived from an EMBL/GenBank/DDBJ whole genome shotgun (WGS) entry which is preliminary data.</text>
</comment>
<dbReference type="RefSeq" id="WP_131002386.1">
    <property type="nucleotide sequence ID" value="NZ_JBHSZR010000005.1"/>
</dbReference>
<dbReference type="Pfam" id="PF07103">
    <property type="entry name" value="DUF1365"/>
    <property type="match status" value="1"/>
</dbReference>
<dbReference type="PANTHER" id="PTHR33973">
    <property type="entry name" value="OS07G0153300 PROTEIN"/>
    <property type="match status" value="1"/>
</dbReference>